<keyword evidence="2" id="KW-1185">Reference proteome</keyword>
<dbReference type="OrthoDB" id="21502at2759"/>
<evidence type="ECO:0000313" key="1">
    <source>
        <dbReference type="EMBL" id="KPM37521.1"/>
    </source>
</evidence>
<organism evidence="1 2">
    <name type="scientific">Neonectria ditissima</name>
    <dbReference type="NCBI Taxonomy" id="78410"/>
    <lineage>
        <taxon>Eukaryota</taxon>
        <taxon>Fungi</taxon>
        <taxon>Dikarya</taxon>
        <taxon>Ascomycota</taxon>
        <taxon>Pezizomycotina</taxon>
        <taxon>Sordariomycetes</taxon>
        <taxon>Hypocreomycetidae</taxon>
        <taxon>Hypocreales</taxon>
        <taxon>Nectriaceae</taxon>
        <taxon>Neonectria</taxon>
    </lineage>
</organism>
<reference evidence="1 2" key="1">
    <citation type="submission" date="2015-09" db="EMBL/GenBank/DDBJ databases">
        <title>Draft genome of a European isolate of the apple canker pathogen Neonectria ditissima.</title>
        <authorList>
            <person name="Gomez-Cortecero A."/>
            <person name="Harrison R.J."/>
            <person name="Armitage A.D."/>
        </authorList>
    </citation>
    <scope>NUCLEOTIDE SEQUENCE [LARGE SCALE GENOMIC DNA]</scope>
    <source>
        <strain evidence="1 2">R09/05</strain>
    </source>
</reference>
<name>A0A0P7B6H6_9HYPO</name>
<dbReference type="PANTHER" id="PTHR31642:SF294">
    <property type="entry name" value="ACETYLTRANSFERASE MATC1"/>
    <property type="match status" value="1"/>
</dbReference>
<sequence length="496" mass="55522">MDTLRWLFGLQPRRVQPAKVDTDDVFPVHFFDDTKTYRSMIVTWTLRFNDVLDPDVLHNALDRLLETGDWRKLGGRLRLNADGKLILHVPRTFTPERPGVHFSRQVFETTIGEHPLGRQLPKATGTSPSVQSDLNRFRHFTAREDAPKTVEDLIYSDEPQLSVHVTSFTDATLVTILWPHTMSDAMGCAALIKAWGLMLAGREDDVPELQGARKDVLDGVADSDPDPQPFILDVKKLKGFSMLRFGLNFLWELVFGPAMKSQMLYLPSAFVSQLGHDAVRDLKAISGNSDPPFISEGDVLSAWATRMIATTRGQNRPLVIINAVDIRSRFPSVIQSTGTYIQNLAFATFTLFKAQEASDITLGEAAFKFRTDILQQITEPQMKALMRQVHGAGPDASPSMYGEANSLLMVVSNWSKANFFKTIDFSPAVVKSFPVDGDSPRPGMIVYQHSNLMVTSPMARNVFNILGKDLQGNYWVAGTFSQDWWAKLEEEVGKPF</sequence>
<evidence type="ECO:0000313" key="2">
    <source>
        <dbReference type="Proteomes" id="UP000050424"/>
    </source>
</evidence>
<dbReference type="InterPro" id="IPR023213">
    <property type="entry name" value="CAT-like_dom_sf"/>
</dbReference>
<accession>A0A0P7B6H6</accession>
<proteinExistence type="predicted"/>
<protein>
    <submittedName>
        <fullName evidence="1">Uncharacterized protein</fullName>
    </submittedName>
</protein>
<dbReference type="AlphaFoldDB" id="A0A0P7B6H6"/>
<comment type="caution">
    <text evidence="1">The sequence shown here is derived from an EMBL/GenBank/DDBJ whole genome shotgun (WGS) entry which is preliminary data.</text>
</comment>
<dbReference type="GO" id="GO:0016747">
    <property type="term" value="F:acyltransferase activity, transferring groups other than amino-acyl groups"/>
    <property type="evidence" value="ECO:0007669"/>
    <property type="project" value="TreeGrafter"/>
</dbReference>
<dbReference type="PANTHER" id="PTHR31642">
    <property type="entry name" value="TRICHOTHECENE 3-O-ACETYLTRANSFERASE"/>
    <property type="match status" value="1"/>
</dbReference>
<dbReference type="Proteomes" id="UP000050424">
    <property type="component" value="Unassembled WGS sequence"/>
</dbReference>
<dbReference type="EMBL" id="LKCW01000163">
    <property type="protein sequence ID" value="KPM37521.1"/>
    <property type="molecule type" value="Genomic_DNA"/>
</dbReference>
<dbReference type="Gene3D" id="3.30.559.10">
    <property type="entry name" value="Chloramphenicol acetyltransferase-like domain"/>
    <property type="match status" value="2"/>
</dbReference>
<dbReference type="InterPro" id="IPR050317">
    <property type="entry name" value="Plant_Fungal_Acyltransferase"/>
</dbReference>
<gene>
    <name evidence="1" type="ORF">AK830_g9042</name>
</gene>